<protein>
    <recommendedName>
        <fullName evidence="3">Anaphase-promoting complex subunit 1</fullName>
    </recommendedName>
</protein>
<keyword evidence="2" id="KW-1185">Reference proteome</keyword>
<gene>
    <name evidence="1" type="ORF">ACHAWO_010090</name>
</gene>
<evidence type="ECO:0008006" key="3">
    <source>
        <dbReference type="Google" id="ProtNLM"/>
    </source>
</evidence>
<organism evidence="1 2">
    <name type="scientific">Cyclotella atomus</name>
    <dbReference type="NCBI Taxonomy" id="382360"/>
    <lineage>
        <taxon>Eukaryota</taxon>
        <taxon>Sar</taxon>
        <taxon>Stramenopiles</taxon>
        <taxon>Ochrophyta</taxon>
        <taxon>Bacillariophyta</taxon>
        <taxon>Coscinodiscophyceae</taxon>
        <taxon>Thalassiosirophycidae</taxon>
        <taxon>Stephanodiscales</taxon>
        <taxon>Stephanodiscaceae</taxon>
        <taxon>Cyclotella</taxon>
    </lineage>
</organism>
<evidence type="ECO:0000313" key="2">
    <source>
        <dbReference type="Proteomes" id="UP001530400"/>
    </source>
</evidence>
<dbReference type="AlphaFoldDB" id="A0ABD3QR78"/>
<dbReference type="EMBL" id="JALLPJ020000086">
    <property type="protein sequence ID" value="KAL3802742.1"/>
    <property type="molecule type" value="Genomic_DNA"/>
</dbReference>
<accession>A0ABD3QR78</accession>
<evidence type="ECO:0000313" key="1">
    <source>
        <dbReference type="EMBL" id="KAL3802742.1"/>
    </source>
</evidence>
<reference evidence="1 2" key="1">
    <citation type="submission" date="2024-10" db="EMBL/GenBank/DDBJ databases">
        <title>Updated reference genomes for cyclostephanoid diatoms.</title>
        <authorList>
            <person name="Roberts W.R."/>
            <person name="Alverson A.J."/>
        </authorList>
    </citation>
    <scope>NUCLEOTIDE SEQUENCE [LARGE SCALE GENOMIC DNA]</scope>
    <source>
        <strain evidence="1 2">AJA010-31</strain>
    </source>
</reference>
<name>A0ABD3QR78_9STRA</name>
<proteinExistence type="predicted"/>
<comment type="caution">
    <text evidence="1">The sequence shown here is derived from an EMBL/GenBank/DDBJ whole genome shotgun (WGS) entry which is preliminary data.</text>
</comment>
<dbReference type="Proteomes" id="UP001530400">
    <property type="component" value="Unassembled WGS sequence"/>
</dbReference>
<sequence>MKVTPIQPNPASLARSLLHISHRRQPVIETRAQKTKNASDAKLGTIVSEVESILDQIVIGNSYETSILYPRQKNSDYQTVIYNPSNHDKFICDGRPKKLHKLDSDNLDACWVRPIETLLMAHSFSSPPTHSNVVLERETSISDNHLVTPAAESWSKDGYNENIELVPIRFQSMQSSCPLMENGITCSKVGNDDLTRSIWSNDGATDIYVEGSPSDTYILKLAFPLEHHKPLHTAKFNLVWIQDDRSRVSLAIQCNRECTREMSSVVTVASGLFEVHVSPDMLPLRVRMIVENLDSFNNDVDAHPSYYAQRMFDDMFEIPHLFSVARGVDLSSLSSLRNESQQ</sequence>